<dbReference type="Proteomes" id="UP000075455">
    <property type="component" value="Unassembled WGS sequence"/>
</dbReference>
<organism evidence="1 2">
    <name type="scientific">Saccharococcus caldoxylosilyticus</name>
    <dbReference type="NCBI Taxonomy" id="81408"/>
    <lineage>
        <taxon>Bacteria</taxon>
        <taxon>Bacillati</taxon>
        <taxon>Bacillota</taxon>
        <taxon>Bacilli</taxon>
        <taxon>Bacillales</taxon>
        <taxon>Anoxybacillaceae</taxon>
        <taxon>Saccharococcus</taxon>
    </lineage>
</organism>
<dbReference type="STRING" id="81408.B4119_0392"/>
<dbReference type="AlphaFoldDB" id="A0A150KTT8"/>
<gene>
    <name evidence="1" type="ORF">B4119_0392</name>
</gene>
<sequence length="47" mass="5554">MLHSQSPLVVHLFVSASQKLERIFIFILILTSKKEEMQKLFVRILKI</sequence>
<evidence type="ECO:0000313" key="1">
    <source>
        <dbReference type="EMBL" id="KYD03541.1"/>
    </source>
</evidence>
<comment type="caution">
    <text evidence="1">The sequence shown here is derived from an EMBL/GenBank/DDBJ whole genome shotgun (WGS) entry which is preliminary data.</text>
</comment>
<reference evidence="1 2" key="1">
    <citation type="submission" date="2016-01" db="EMBL/GenBank/DDBJ databases">
        <title>Draft Genome Sequences of Seven Thermophilic Sporeformers Isolated from Foods.</title>
        <authorList>
            <person name="Berendsen E.M."/>
            <person name="Wells-Bennik M.H."/>
            <person name="Krawcyk A.O."/>
            <person name="De Jong A."/>
            <person name="Holsappel S."/>
            <person name="Eijlander R.T."/>
            <person name="Kuipers O.P."/>
        </authorList>
    </citation>
    <scope>NUCLEOTIDE SEQUENCE [LARGE SCALE GENOMIC DNA]</scope>
    <source>
        <strain evidence="1 2">B4119</strain>
    </source>
</reference>
<proteinExistence type="predicted"/>
<dbReference type="EMBL" id="LQYS01000142">
    <property type="protein sequence ID" value="KYD03541.1"/>
    <property type="molecule type" value="Genomic_DNA"/>
</dbReference>
<evidence type="ECO:0000313" key="2">
    <source>
        <dbReference type="Proteomes" id="UP000075455"/>
    </source>
</evidence>
<name>A0A150KTT8_9BACL</name>
<dbReference type="PATRIC" id="fig|81408.3.peg.2491"/>
<accession>A0A150KTT8</accession>
<protein>
    <submittedName>
        <fullName evidence="1">Uncharacterized protein</fullName>
    </submittedName>
</protein>